<keyword evidence="2" id="KW-1185">Reference proteome</keyword>
<accession>A0ACB9QHC8</accession>
<proteinExistence type="predicted"/>
<gene>
    <name evidence="1" type="ORF">MLD38_021821</name>
</gene>
<comment type="caution">
    <text evidence="1">The sequence shown here is derived from an EMBL/GenBank/DDBJ whole genome shotgun (WGS) entry which is preliminary data.</text>
</comment>
<organism evidence="1 2">
    <name type="scientific">Melastoma candidum</name>
    <dbReference type="NCBI Taxonomy" id="119954"/>
    <lineage>
        <taxon>Eukaryota</taxon>
        <taxon>Viridiplantae</taxon>
        <taxon>Streptophyta</taxon>
        <taxon>Embryophyta</taxon>
        <taxon>Tracheophyta</taxon>
        <taxon>Spermatophyta</taxon>
        <taxon>Magnoliopsida</taxon>
        <taxon>eudicotyledons</taxon>
        <taxon>Gunneridae</taxon>
        <taxon>Pentapetalae</taxon>
        <taxon>rosids</taxon>
        <taxon>malvids</taxon>
        <taxon>Myrtales</taxon>
        <taxon>Melastomataceae</taxon>
        <taxon>Melastomatoideae</taxon>
        <taxon>Melastomateae</taxon>
        <taxon>Melastoma</taxon>
    </lineage>
</organism>
<reference evidence="2" key="1">
    <citation type="journal article" date="2023" name="Front. Plant Sci.">
        <title>Chromosomal-level genome assembly of Melastoma candidum provides insights into trichome evolution.</title>
        <authorList>
            <person name="Zhong Y."/>
            <person name="Wu W."/>
            <person name="Sun C."/>
            <person name="Zou P."/>
            <person name="Liu Y."/>
            <person name="Dai S."/>
            <person name="Zhou R."/>
        </authorList>
    </citation>
    <scope>NUCLEOTIDE SEQUENCE [LARGE SCALE GENOMIC DNA]</scope>
</reference>
<dbReference type="Proteomes" id="UP001057402">
    <property type="component" value="Chromosome 6"/>
</dbReference>
<protein>
    <submittedName>
        <fullName evidence="1">Uncharacterized protein</fullName>
    </submittedName>
</protein>
<evidence type="ECO:0000313" key="2">
    <source>
        <dbReference type="Proteomes" id="UP001057402"/>
    </source>
</evidence>
<dbReference type="EMBL" id="CM042885">
    <property type="protein sequence ID" value="KAI4365875.1"/>
    <property type="molecule type" value="Genomic_DNA"/>
</dbReference>
<evidence type="ECO:0000313" key="1">
    <source>
        <dbReference type="EMBL" id="KAI4365875.1"/>
    </source>
</evidence>
<name>A0ACB9QHC8_9MYRT</name>
<sequence>MKSMVGTSMVLPRVVLVLVLISLGISHFIFLSGALPDARGGAVVADMTVEHQTPGEQQKGARTDLELDDYPGSGANNRHIPRPPQS</sequence>